<evidence type="ECO:0008006" key="3">
    <source>
        <dbReference type="Google" id="ProtNLM"/>
    </source>
</evidence>
<dbReference type="EMBL" id="CP014263">
    <property type="protein sequence ID" value="AQG79551.1"/>
    <property type="molecule type" value="Genomic_DNA"/>
</dbReference>
<sequence>MNSLADVVSINPKVMGGTPVFAGTRVPIQSLFDHIELGITVDAFLEDFPSVSKEQVMGVLKIAERLLTAPNLTSIYAAAA</sequence>
<dbReference type="Gene3D" id="1.10.10.10">
    <property type="entry name" value="Winged helix-like DNA-binding domain superfamily/Winged helix DNA-binding domain"/>
    <property type="match status" value="1"/>
</dbReference>
<accession>A0A1P9WW05</accession>
<dbReference type="InterPro" id="IPR036388">
    <property type="entry name" value="WH-like_DNA-bd_sf"/>
</dbReference>
<dbReference type="STRING" id="1178516.AWR27_09580"/>
<dbReference type="InterPro" id="IPR007367">
    <property type="entry name" value="DUF433"/>
</dbReference>
<organism evidence="1 2">
    <name type="scientific">Spirosoma montaniterrae</name>
    <dbReference type="NCBI Taxonomy" id="1178516"/>
    <lineage>
        <taxon>Bacteria</taxon>
        <taxon>Pseudomonadati</taxon>
        <taxon>Bacteroidota</taxon>
        <taxon>Cytophagia</taxon>
        <taxon>Cytophagales</taxon>
        <taxon>Cytophagaceae</taxon>
        <taxon>Spirosoma</taxon>
    </lineage>
</organism>
<dbReference type="SUPFAM" id="SSF46689">
    <property type="entry name" value="Homeodomain-like"/>
    <property type="match status" value="1"/>
</dbReference>
<dbReference type="AlphaFoldDB" id="A0A1P9WW05"/>
<name>A0A1P9WW05_9BACT</name>
<evidence type="ECO:0000313" key="1">
    <source>
        <dbReference type="EMBL" id="AQG79551.1"/>
    </source>
</evidence>
<dbReference type="InterPro" id="IPR009057">
    <property type="entry name" value="Homeodomain-like_sf"/>
</dbReference>
<evidence type="ECO:0000313" key="2">
    <source>
        <dbReference type="Proteomes" id="UP000187941"/>
    </source>
</evidence>
<dbReference type="Proteomes" id="UP000187941">
    <property type="component" value="Chromosome"/>
</dbReference>
<dbReference type="Pfam" id="PF04255">
    <property type="entry name" value="DUF433"/>
    <property type="match status" value="1"/>
</dbReference>
<gene>
    <name evidence="1" type="ORF">AWR27_09580</name>
</gene>
<dbReference type="KEGG" id="smon:AWR27_09580"/>
<reference evidence="1 2" key="1">
    <citation type="submission" date="2016-01" db="EMBL/GenBank/DDBJ databases">
        <authorList>
            <person name="Oliw E.H."/>
        </authorList>
    </citation>
    <scope>NUCLEOTIDE SEQUENCE [LARGE SCALE GENOMIC DNA]</scope>
    <source>
        <strain evidence="1 2">DY10</strain>
    </source>
</reference>
<proteinExistence type="predicted"/>
<dbReference type="PANTHER" id="PTHR34849">
    <property type="entry name" value="SSL5025 PROTEIN"/>
    <property type="match status" value="1"/>
</dbReference>
<dbReference type="RefSeq" id="WP_077130985.1">
    <property type="nucleotide sequence ID" value="NZ_CP014263.1"/>
</dbReference>
<protein>
    <recommendedName>
        <fullName evidence="3">Antitoxin</fullName>
    </recommendedName>
</protein>
<dbReference type="OrthoDB" id="9809529at2"/>
<keyword evidence="2" id="KW-1185">Reference proteome</keyword>
<dbReference type="PANTHER" id="PTHR34849:SF3">
    <property type="entry name" value="SSR2962 PROTEIN"/>
    <property type="match status" value="1"/>
</dbReference>